<evidence type="ECO:0000313" key="4">
    <source>
        <dbReference type="EMBL" id="AGA25855.1"/>
    </source>
</evidence>
<evidence type="ECO:0000256" key="3">
    <source>
        <dbReference type="ARBA" id="ARBA00022898"/>
    </source>
</evidence>
<keyword evidence="4" id="KW-0456">Lyase</keyword>
<dbReference type="STRING" id="886293.Sinac_1475"/>
<dbReference type="InterPro" id="IPR001544">
    <property type="entry name" value="Aminotrans_IV"/>
</dbReference>
<dbReference type="AlphaFoldDB" id="L0DAH0"/>
<dbReference type="GO" id="GO:0008652">
    <property type="term" value="P:amino acid biosynthetic process"/>
    <property type="evidence" value="ECO:0007669"/>
    <property type="project" value="UniProtKB-ARBA"/>
</dbReference>
<accession>L0DAH0</accession>
<dbReference type="GO" id="GO:0016829">
    <property type="term" value="F:lyase activity"/>
    <property type="evidence" value="ECO:0007669"/>
    <property type="project" value="UniProtKB-KW"/>
</dbReference>
<dbReference type="InterPro" id="IPR043132">
    <property type="entry name" value="BCAT-like_C"/>
</dbReference>
<dbReference type="SUPFAM" id="SSF56752">
    <property type="entry name" value="D-aminoacid aminotransferase-like PLP-dependent enzymes"/>
    <property type="match status" value="1"/>
</dbReference>
<dbReference type="InterPro" id="IPR036038">
    <property type="entry name" value="Aminotransferase-like"/>
</dbReference>
<keyword evidence="4" id="KW-0032">Aminotransferase</keyword>
<dbReference type="HOGENOM" id="CLU_020844_4_1_0"/>
<dbReference type="InterPro" id="IPR043131">
    <property type="entry name" value="BCAT-like_N"/>
</dbReference>
<gene>
    <name evidence="4" type="ordered locus">Sinac_1475</name>
</gene>
<keyword evidence="4" id="KW-0808">Transferase</keyword>
<evidence type="ECO:0000313" key="5">
    <source>
        <dbReference type="Proteomes" id="UP000010798"/>
    </source>
</evidence>
<dbReference type="Proteomes" id="UP000010798">
    <property type="component" value="Chromosome"/>
</dbReference>
<sequence>MESLACLNGELMPVDEARVPIWDRGFLFGDAVYEVMRIYQGRCWLEEAHMGRLKRSLASMEFPTVDLTELVDRMNRTIAASGVQEGTAYLHITRGVAPRAHAFPDPASVPPTELIVIRDYDDAKPAQNRVSGVAMLSHPELRWKRCDVKSTNLLANVMAHEAAHRAGCFEAILVGEDGLVTEATHSSVLWVRDGRLEGTPEGNGILPGTTRQFLVKEAGAAGIPFAEARLSLDELKQADEVLLVGTTIEIYPVIRIDDAPISGGQPGDMSRRLQALFRESVERWLAPQPV</sequence>
<name>L0DAH0_SINAD</name>
<protein>
    <submittedName>
        <fullName evidence="4">Branched-chain amino acid aminotransferase/4-amino-4-deoxychorismate lyase</fullName>
    </submittedName>
</protein>
<organism evidence="4 5">
    <name type="scientific">Singulisphaera acidiphila (strain ATCC BAA-1392 / DSM 18658 / VKM B-2454 / MOB10)</name>
    <dbReference type="NCBI Taxonomy" id="886293"/>
    <lineage>
        <taxon>Bacteria</taxon>
        <taxon>Pseudomonadati</taxon>
        <taxon>Planctomycetota</taxon>
        <taxon>Planctomycetia</taxon>
        <taxon>Isosphaerales</taxon>
        <taxon>Isosphaeraceae</taxon>
        <taxon>Singulisphaera</taxon>
    </lineage>
</organism>
<comment type="cofactor">
    <cofactor evidence="1">
        <name>pyridoxal 5'-phosphate</name>
        <dbReference type="ChEBI" id="CHEBI:597326"/>
    </cofactor>
</comment>
<dbReference type="KEGG" id="saci:Sinac_1475"/>
<dbReference type="Gene3D" id="3.20.10.10">
    <property type="entry name" value="D-amino Acid Aminotransferase, subunit A, domain 2"/>
    <property type="match status" value="1"/>
</dbReference>
<comment type="similarity">
    <text evidence="2">Belongs to the class-IV pyridoxal-phosphate-dependent aminotransferase family.</text>
</comment>
<evidence type="ECO:0000256" key="2">
    <source>
        <dbReference type="ARBA" id="ARBA00009320"/>
    </source>
</evidence>
<dbReference type="InterPro" id="IPR050571">
    <property type="entry name" value="Class-IV_PLP-Dep_Aminotrnsfr"/>
</dbReference>
<dbReference type="Gene3D" id="3.30.470.10">
    <property type="match status" value="1"/>
</dbReference>
<evidence type="ECO:0000256" key="1">
    <source>
        <dbReference type="ARBA" id="ARBA00001933"/>
    </source>
</evidence>
<dbReference type="PANTHER" id="PTHR42743:SF10">
    <property type="entry name" value="D-ALANINE AMINOTRANSFERASE"/>
    <property type="match status" value="1"/>
</dbReference>
<keyword evidence="3" id="KW-0663">Pyridoxal phosphate</keyword>
<dbReference type="GO" id="GO:0008483">
    <property type="term" value="F:transaminase activity"/>
    <property type="evidence" value="ECO:0007669"/>
    <property type="project" value="UniProtKB-KW"/>
</dbReference>
<dbReference type="EMBL" id="CP003364">
    <property type="protein sequence ID" value="AGA25855.1"/>
    <property type="molecule type" value="Genomic_DNA"/>
</dbReference>
<dbReference type="FunFam" id="3.20.10.10:FF:000002">
    <property type="entry name" value="D-alanine aminotransferase"/>
    <property type="match status" value="1"/>
</dbReference>
<dbReference type="GO" id="GO:0046394">
    <property type="term" value="P:carboxylic acid biosynthetic process"/>
    <property type="evidence" value="ECO:0007669"/>
    <property type="project" value="UniProtKB-ARBA"/>
</dbReference>
<reference evidence="4 5" key="1">
    <citation type="submission" date="2012-02" db="EMBL/GenBank/DDBJ databases">
        <title>Complete sequence of chromosome of Singulisphaera acidiphila DSM 18658.</title>
        <authorList>
            <consortium name="US DOE Joint Genome Institute (JGI-PGF)"/>
            <person name="Lucas S."/>
            <person name="Copeland A."/>
            <person name="Lapidus A."/>
            <person name="Glavina del Rio T."/>
            <person name="Dalin E."/>
            <person name="Tice H."/>
            <person name="Bruce D."/>
            <person name="Goodwin L."/>
            <person name="Pitluck S."/>
            <person name="Peters L."/>
            <person name="Ovchinnikova G."/>
            <person name="Chertkov O."/>
            <person name="Kyrpides N."/>
            <person name="Mavromatis K."/>
            <person name="Ivanova N."/>
            <person name="Brettin T."/>
            <person name="Detter J.C."/>
            <person name="Han C."/>
            <person name="Larimer F."/>
            <person name="Land M."/>
            <person name="Hauser L."/>
            <person name="Markowitz V."/>
            <person name="Cheng J.-F."/>
            <person name="Hugenholtz P."/>
            <person name="Woyke T."/>
            <person name="Wu D."/>
            <person name="Tindall B."/>
            <person name="Pomrenke H."/>
            <person name="Brambilla E."/>
            <person name="Klenk H.-P."/>
            <person name="Eisen J.A."/>
        </authorList>
    </citation>
    <scope>NUCLEOTIDE SEQUENCE [LARGE SCALE GENOMIC DNA]</scope>
    <source>
        <strain evidence="5">ATCC BAA-1392 / DSM 18658 / VKM B-2454 / MOB10</strain>
    </source>
</reference>
<proteinExistence type="inferred from homology"/>
<dbReference type="OrthoDB" id="9805628at2"/>
<dbReference type="Pfam" id="PF01063">
    <property type="entry name" value="Aminotran_4"/>
    <property type="match status" value="1"/>
</dbReference>
<dbReference type="PANTHER" id="PTHR42743">
    <property type="entry name" value="AMINO-ACID AMINOTRANSFERASE"/>
    <property type="match status" value="1"/>
</dbReference>
<keyword evidence="5" id="KW-1185">Reference proteome</keyword>
<dbReference type="eggNOG" id="COG0115">
    <property type="taxonomic scope" value="Bacteria"/>
</dbReference>
<dbReference type="GO" id="GO:0005829">
    <property type="term" value="C:cytosol"/>
    <property type="evidence" value="ECO:0007669"/>
    <property type="project" value="TreeGrafter"/>
</dbReference>
<dbReference type="RefSeq" id="WP_015245025.1">
    <property type="nucleotide sequence ID" value="NC_019892.1"/>
</dbReference>